<accession>A0A9N7NWU9</accession>
<dbReference type="EMBL" id="CACSLK010030835">
    <property type="protein sequence ID" value="CAA0837964.1"/>
    <property type="molecule type" value="Genomic_DNA"/>
</dbReference>
<organism evidence="2 3">
    <name type="scientific">Striga hermonthica</name>
    <name type="common">Purple witchweed</name>
    <name type="synonym">Buchnera hermonthica</name>
    <dbReference type="NCBI Taxonomy" id="68872"/>
    <lineage>
        <taxon>Eukaryota</taxon>
        <taxon>Viridiplantae</taxon>
        <taxon>Streptophyta</taxon>
        <taxon>Embryophyta</taxon>
        <taxon>Tracheophyta</taxon>
        <taxon>Spermatophyta</taxon>
        <taxon>Magnoliopsida</taxon>
        <taxon>eudicotyledons</taxon>
        <taxon>Gunneridae</taxon>
        <taxon>Pentapetalae</taxon>
        <taxon>asterids</taxon>
        <taxon>lamiids</taxon>
        <taxon>Lamiales</taxon>
        <taxon>Orobanchaceae</taxon>
        <taxon>Buchnereae</taxon>
        <taxon>Striga</taxon>
    </lineage>
</organism>
<protein>
    <recommendedName>
        <fullName evidence="4">CCHC-type domain-containing protein</fullName>
    </recommendedName>
</protein>
<reference evidence="2" key="1">
    <citation type="submission" date="2019-12" db="EMBL/GenBank/DDBJ databases">
        <authorList>
            <person name="Scholes J."/>
        </authorList>
    </citation>
    <scope>NUCLEOTIDE SEQUENCE</scope>
</reference>
<sequence>HMAAGRMDLTTTLGEDITKAGPGRAQTRRHRMQMDHRARRPNDKGQCSGCGDTEHFVDDCPSSHPRTDRSRR</sequence>
<feature type="compositionally biased region" description="Basic and acidic residues" evidence="1">
    <location>
        <begin position="32"/>
        <end position="43"/>
    </location>
</feature>
<dbReference type="InterPro" id="IPR036875">
    <property type="entry name" value="Znf_CCHC_sf"/>
</dbReference>
<name>A0A9N7NWU9_STRHE</name>
<dbReference type="Proteomes" id="UP001153555">
    <property type="component" value="Unassembled WGS sequence"/>
</dbReference>
<comment type="caution">
    <text evidence="2">The sequence shown here is derived from an EMBL/GenBank/DDBJ whole genome shotgun (WGS) entry which is preliminary data.</text>
</comment>
<feature type="region of interest" description="Disordered" evidence="1">
    <location>
        <begin position="1"/>
        <end position="72"/>
    </location>
</feature>
<evidence type="ECO:0000256" key="1">
    <source>
        <dbReference type="SAM" id="MobiDB-lite"/>
    </source>
</evidence>
<feature type="non-terminal residue" evidence="2">
    <location>
        <position position="1"/>
    </location>
</feature>
<proteinExistence type="predicted"/>
<evidence type="ECO:0000313" key="3">
    <source>
        <dbReference type="Proteomes" id="UP001153555"/>
    </source>
</evidence>
<dbReference type="AlphaFoldDB" id="A0A9N7NWU9"/>
<evidence type="ECO:0008006" key="4">
    <source>
        <dbReference type="Google" id="ProtNLM"/>
    </source>
</evidence>
<dbReference type="SUPFAM" id="SSF57756">
    <property type="entry name" value="Retrovirus zinc finger-like domains"/>
    <property type="match status" value="1"/>
</dbReference>
<dbReference type="GO" id="GO:0003676">
    <property type="term" value="F:nucleic acid binding"/>
    <property type="evidence" value="ECO:0007669"/>
    <property type="project" value="InterPro"/>
</dbReference>
<dbReference type="Gene3D" id="4.10.60.10">
    <property type="entry name" value="Zinc finger, CCHC-type"/>
    <property type="match status" value="1"/>
</dbReference>
<dbReference type="GO" id="GO:0008270">
    <property type="term" value="F:zinc ion binding"/>
    <property type="evidence" value="ECO:0007669"/>
    <property type="project" value="InterPro"/>
</dbReference>
<evidence type="ECO:0000313" key="2">
    <source>
        <dbReference type="EMBL" id="CAA0837964.1"/>
    </source>
</evidence>
<feature type="non-terminal residue" evidence="2">
    <location>
        <position position="72"/>
    </location>
</feature>
<gene>
    <name evidence="2" type="ORF">SHERM_04598</name>
</gene>
<keyword evidence="3" id="KW-1185">Reference proteome</keyword>